<sequence length="307" mass="35296">MAAKQILDKGITRTIGTGAETKERVERCLHYRATNSGLYTVKFGDTSAYSSNASIVPWLVWYIWNRNDKCFNNELRGTGSTKRQQRHVFQHTAGSDASWSESDNGAGLGFILLDGDTDVITGMRKRGQAKSPIHAEVESLLWAMEEVSGRGFQQVSFESEKLFFFDIHSKSYLPPQKLFFFEYKSIDTILAGNLDLRFWPKISIYGFGGKSRFYGFGGKSRFYGFGGKSRFYGFDGKTRFYGFSGKIRFYGFDRKLDLRFWRKILILRFWRKNLKIRFYGFGGKTRFTVLTGNLGFTVLAENTILWV</sequence>
<dbReference type="InterPro" id="IPR005529">
    <property type="entry name" value="DUF321"/>
</dbReference>
<gene>
    <name evidence="2" type="ORF">BOLC8T50031H</name>
</gene>
<evidence type="ECO:0000313" key="2">
    <source>
        <dbReference type="EMBL" id="VDD56802.1"/>
    </source>
</evidence>
<dbReference type="GO" id="GO:0003676">
    <property type="term" value="F:nucleic acid binding"/>
    <property type="evidence" value="ECO:0007669"/>
    <property type="project" value="InterPro"/>
</dbReference>
<organism evidence="2">
    <name type="scientific">Brassica oleracea</name>
    <name type="common">Wild cabbage</name>
    <dbReference type="NCBI Taxonomy" id="3712"/>
    <lineage>
        <taxon>Eukaryota</taxon>
        <taxon>Viridiplantae</taxon>
        <taxon>Streptophyta</taxon>
        <taxon>Embryophyta</taxon>
        <taxon>Tracheophyta</taxon>
        <taxon>Spermatophyta</taxon>
        <taxon>Magnoliopsida</taxon>
        <taxon>eudicotyledons</taxon>
        <taxon>Gunneridae</taxon>
        <taxon>Pentapetalae</taxon>
        <taxon>rosids</taxon>
        <taxon>malvids</taxon>
        <taxon>Brassicales</taxon>
        <taxon>Brassicaceae</taxon>
        <taxon>Brassiceae</taxon>
        <taxon>Brassica</taxon>
    </lineage>
</organism>
<proteinExistence type="predicted"/>
<reference evidence="2" key="1">
    <citation type="submission" date="2018-11" db="EMBL/GenBank/DDBJ databases">
        <authorList>
            <consortium name="Genoscope - CEA"/>
            <person name="William W."/>
        </authorList>
    </citation>
    <scope>NUCLEOTIDE SEQUENCE</scope>
</reference>
<evidence type="ECO:0000259" key="1">
    <source>
        <dbReference type="Pfam" id="PF13456"/>
    </source>
</evidence>
<dbReference type="AlphaFoldDB" id="A0A3P6GLB4"/>
<dbReference type="GO" id="GO:0004523">
    <property type="term" value="F:RNA-DNA hybrid ribonuclease activity"/>
    <property type="evidence" value="ECO:0007669"/>
    <property type="project" value="InterPro"/>
</dbReference>
<name>A0A3P6GLB4_BRAOL</name>
<dbReference type="Pfam" id="PF03778">
    <property type="entry name" value="DUF321"/>
    <property type="match status" value="1"/>
</dbReference>
<accession>A0A3P6GLB4</accession>
<feature type="domain" description="RNase H type-1" evidence="1">
    <location>
        <begin position="95"/>
        <end position="161"/>
    </location>
</feature>
<dbReference type="Pfam" id="PF13456">
    <property type="entry name" value="RVT_3"/>
    <property type="match status" value="1"/>
</dbReference>
<protein>
    <recommendedName>
        <fullName evidence="1">RNase H type-1 domain-containing protein</fullName>
    </recommendedName>
</protein>
<dbReference type="InterPro" id="IPR002156">
    <property type="entry name" value="RNaseH_domain"/>
</dbReference>
<dbReference type="EMBL" id="LR031879">
    <property type="protein sequence ID" value="VDD56802.1"/>
    <property type="molecule type" value="Genomic_DNA"/>
</dbReference>